<keyword evidence="5" id="KW-0216">Detoxification</keyword>
<dbReference type="FunFam" id="3.20.20.70:FF:000154">
    <property type="entry name" value="Probable nitronate monooxygenase"/>
    <property type="match status" value="1"/>
</dbReference>
<organism evidence="13 14">
    <name type="scientific">Actinomadura rubrobrunea</name>
    <dbReference type="NCBI Taxonomy" id="115335"/>
    <lineage>
        <taxon>Bacteria</taxon>
        <taxon>Bacillati</taxon>
        <taxon>Actinomycetota</taxon>
        <taxon>Actinomycetes</taxon>
        <taxon>Streptosporangiales</taxon>
        <taxon>Thermomonosporaceae</taxon>
        <taxon>Actinomadura</taxon>
    </lineage>
</organism>
<dbReference type="GO" id="GO:0000166">
    <property type="term" value="F:nucleotide binding"/>
    <property type="evidence" value="ECO:0007669"/>
    <property type="project" value="UniProtKB-KW"/>
</dbReference>
<evidence type="ECO:0000313" key="14">
    <source>
        <dbReference type="Proteomes" id="UP001165124"/>
    </source>
</evidence>
<gene>
    <name evidence="13" type="ORF">Arub01_26600</name>
</gene>
<evidence type="ECO:0000256" key="4">
    <source>
        <dbReference type="ARBA" id="ARBA00013457"/>
    </source>
</evidence>
<keyword evidence="8" id="KW-0547">Nucleotide-binding</keyword>
<dbReference type="PANTHER" id="PTHR42747:SF3">
    <property type="entry name" value="NITRONATE MONOOXYGENASE-RELATED"/>
    <property type="match status" value="1"/>
</dbReference>
<evidence type="ECO:0000256" key="2">
    <source>
        <dbReference type="ARBA" id="ARBA00003535"/>
    </source>
</evidence>
<evidence type="ECO:0000256" key="3">
    <source>
        <dbReference type="ARBA" id="ARBA00009881"/>
    </source>
</evidence>
<comment type="caution">
    <text evidence="13">The sequence shown here is derived from an EMBL/GenBank/DDBJ whole genome shotgun (WGS) entry which is preliminary data.</text>
</comment>
<proteinExistence type="inferred from homology"/>
<dbReference type="CDD" id="cd04730">
    <property type="entry name" value="NPD_like"/>
    <property type="match status" value="1"/>
</dbReference>
<protein>
    <recommendedName>
        <fullName evidence="4">Probable nitronate monooxygenase</fullName>
    </recommendedName>
    <alternativeName>
        <fullName evidence="11">Propionate 3-nitronate monooxygenase</fullName>
    </alternativeName>
</protein>
<dbReference type="SUPFAM" id="SSF51412">
    <property type="entry name" value="Inosine monophosphate dehydrogenase (IMPDH)"/>
    <property type="match status" value="1"/>
</dbReference>
<dbReference type="EMBL" id="BSRZ01000005">
    <property type="protein sequence ID" value="GLW64416.1"/>
    <property type="molecule type" value="Genomic_DNA"/>
</dbReference>
<evidence type="ECO:0000256" key="10">
    <source>
        <dbReference type="ARBA" id="ARBA00023033"/>
    </source>
</evidence>
<dbReference type="GO" id="GO:0018580">
    <property type="term" value="F:nitronate monooxygenase activity"/>
    <property type="evidence" value="ECO:0007669"/>
    <property type="project" value="InterPro"/>
</dbReference>
<evidence type="ECO:0000256" key="6">
    <source>
        <dbReference type="ARBA" id="ARBA00022630"/>
    </source>
</evidence>
<evidence type="ECO:0000256" key="9">
    <source>
        <dbReference type="ARBA" id="ARBA00023002"/>
    </source>
</evidence>
<dbReference type="AlphaFoldDB" id="A0A9W6PWS6"/>
<evidence type="ECO:0000256" key="12">
    <source>
        <dbReference type="ARBA" id="ARBA00049401"/>
    </source>
</evidence>
<evidence type="ECO:0000256" key="7">
    <source>
        <dbReference type="ARBA" id="ARBA00022643"/>
    </source>
</evidence>
<dbReference type="PANTHER" id="PTHR42747">
    <property type="entry name" value="NITRONATE MONOOXYGENASE-RELATED"/>
    <property type="match status" value="1"/>
</dbReference>
<dbReference type="Pfam" id="PF03060">
    <property type="entry name" value="NMO"/>
    <property type="match status" value="1"/>
</dbReference>
<evidence type="ECO:0000256" key="11">
    <source>
        <dbReference type="ARBA" id="ARBA00031155"/>
    </source>
</evidence>
<evidence type="ECO:0000256" key="5">
    <source>
        <dbReference type="ARBA" id="ARBA00022575"/>
    </source>
</evidence>
<sequence length="323" mass="33177">MQAPMAGGAARPELAAAVCEAGALGFLAAGYKSAAAMREEIDRLRAATSRPFGVNVFMPSRDTVDPAALAAYAERLAPEAERLGVTPGEPGDRTDDWDAKIDDLLADPPPIVSFTFGCPDEELIRAFQRRGAVVIVTVTSVAEARAAAAADALCVQGVEAGGHQGSWTNADGGTPLRELLPAVREATAQPLIAAGGLGTAADVADVLALGADAAQLGTAFLRCPESGASAVHKAALADPRFTETALTRAFSGRPARGLVNRFLTEYSPHAPAAYPEVHFMTAPLRKAAAARGDADALHLWAGTSYRLASAAPAAEIVASLTKG</sequence>
<keyword evidence="6" id="KW-0285">Flavoprotein</keyword>
<reference evidence="13" key="1">
    <citation type="submission" date="2023-02" db="EMBL/GenBank/DDBJ databases">
        <title>Actinomadura rubrobrunea NBRC 14622.</title>
        <authorList>
            <person name="Ichikawa N."/>
            <person name="Sato H."/>
            <person name="Tonouchi N."/>
        </authorList>
    </citation>
    <scope>NUCLEOTIDE SEQUENCE</scope>
    <source>
        <strain evidence="13">NBRC 14622</strain>
    </source>
</reference>
<dbReference type="InterPro" id="IPR004136">
    <property type="entry name" value="NMO"/>
</dbReference>
<dbReference type="Gene3D" id="3.20.20.70">
    <property type="entry name" value="Aldolase class I"/>
    <property type="match status" value="1"/>
</dbReference>
<dbReference type="GO" id="GO:0009636">
    <property type="term" value="P:response to toxic substance"/>
    <property type="evidence" value="ECO:0007669"/>
    <property type="project" value="UniProtKB-KW"/>
</dbReference>
<evidence type="ECO:0000256" key="8">
    <source>
        <dbReference type="ARBA" id="ARBA00022741"/>
    </source>
</evidence>
<comment type="function">
    <text evidence="2">Nitronate monooxygenase that uses molecular oxygen to catalyze the oxidative denitrification of alkyl nitronates. Acts on propionate 3-nitronate (P3N), the presumed physiological substrate. Probably functions in the detoxification of P3N, a metabolic poison produced by plants and fungi as a defense mechanism.</text>
</comment>
<keyword evidence="14" id="KW-1185">Reference proteome</keyword>
<keyword evidence="10" id="KW-0503">Monooxygenase</keyword>
<evidence type="ECO:0000313" key="13">
    <source>
        <dbReference type="EMBL" id="GLW64416.1"/>
    </source>
</evidence>
<comment type="catalytic activity">
    <reaction evidence="12">
        <text>3 propionate 3-nitronate + 3 O2 + H2O = 3 3-oxopropanoate + 2 nitrate + nitrite + H2O2 + 3 H(+)</text>
        <dbReference type="Rhea" id="RHEA:57332"/>
        <dbReference type="ChEBI" id="CHEBI:15377"/>
        <dbReference type="ChEBI" id="CHEBI:15378"/>
        <dbReference type="ChEBI" id="CHEBI:15379"/>
        <dbReference type="ChEBI" id="CHEBI:16240"/>
        <dbReference type="ChEBI" id="CHEBI:16301"/>
        <dbReference type="ChEBI" id="CHEBI:17632"/>
        <dbReference type="ChEBI" id="CHEBI:33190"/>
        <dbReference type="ChEBI" id="CHEBI:136067"/>
    </reaction>
</comment>
<accession>A0A9W6PWS6</accession>
<dbReference type="Proteomes" id="UP001165124">
    <property type="component" value="Unassembled WGS sequence"/>
</dbReference>
<dbReference type="InterPro" id="IPR013785">
    <property type="entry name" value="Aldolase_TIM"/>
</dbReference>
<comment type="similarity">
    <text evidence="3">Belongs to the nitronate monooxygenase family. NMO class I subfamily.</text>
</comment>
<keyword evidence="7" id="KW-0288">FMN</keyword>
<comment type="cofactor">
    <cofactor evidence="1">
        <name>FMN</name>
        <dbReference type="ChEBI" id="CHEBI:58210"/>
    </cofactor>
</comment>
<name>A0A9W6PWS6_9ACTN</name>
<keyword evidence="9" id="KW-0560">Oxidoreductase</keyword>
<evidence type="ECO:0000256" key="1">
    <source>
        <dbReference type="ARBA" id="ARBA00001917"/>
    </source>
</evidence>